<protein>
    <submittedName>
        <fullName evidence="1">DUF4843 domain-containing protein</fullName>
    </submittedName>
</protein>
<dbReference type="AlphaFoldDB" id="A0A5Q0QD75"/>
<name>A0A5Q0QD75_9SPHI</name>
<evidence type="ECO:0000313" key="1">
    <source>
        <dbReference type="EMBL" id="QGA27785.1"/>
    </source>
</evidence>
<accession>A0A5Q0QD75</accession>
<evidence type="ECO:0000313" key="2">
    <source>
        <dbReference type="Proteomes" id="UP000326921"/>
    </source>
</evidence>
<proteinExistence type="predicted"/>
<sequence>MKYLPIYILFTLIFLSACKEEGLMTYSVEDSGSSLYFTEKINRSSKDTLMKVISLGRTPEDIKDSIIFIPVSIIGPVANQDRPIHIDIPDSATMKEGLHFDFINRPMIRANHVVDTIYLKLHRTPDLLKNRVYLKLDLKSNEYFDTRITTKINSKVEQDIISYSLSYDDMFPIPHLWTTWPSKPTFIGFFGEYSRRKVELLIEVLKIDPEMLYNPERIPKISQIVNWSSYMKYWLNKQKAEGNTQFDENNKEITMGPSA</sequence>
<keyword evidence="2" id="KW-1185">Reference proteome</keyword>
<gene>
    <name evidence="1" type="ORF">GFH32_16295</name>
</gene>
<dbReference type="Proteomes" id="UP000326921">
    <property type="component" value="Chromosome"/>
</dbReference>
<dbReference type="InterPro" id="IPR032299">
    <property type="entry name" value="DUF4843"/>
</dbReference>
<dbReference type="PROSITE" id="PS51257">
    <property type="entry name" value="PROKAR_LIPOPROTEIN"/>
    <property type="match status" value="1"/>
</dbReference>
<reference evidence="1 2" key="1">
    <citation type="submission" date="2019-10" db="EMBL/GenBank/DDBJ databases">
        <authorList>
            <person name="Dong K."/>
        </authorList>
    </citation>
    <scope>NUCLEOTIDE SEQUENCE [LARGE SCALE GENOMIC DNA]</scope>
    <source>
        <strain evidence="2">dk4302</strain>
    </source>
</reference>
<organism evidence="1 2">
    <name type="scientific">Sphingobacterium zhuxiongii</name>
    <dbReference type="NCBI Taxonomy" id="2662364"/>
    <lineage>
        <taxon>Bacteria</taxon>
        <taxon>Pseudomonadati</taxon>
        <taxon>Bacteroidota</taxon>
        <taxon>Sphingobacteriia</taxon>
        <taxon>Sphingobacteriales</taxon>
        <taxon>Sphingobacteriaceae</taxon>
        <taxon>Sphingobacterium</taxon>
    </lineage>
</organism>
<dbReference type="EMBL" id="CP045652">
    <property type="protein sequence ID" value="QGA27785.1"/>
    <property type="molecule type" value="Genomic_DNA"/>
</dbReference>
<dbReference type="Pfam" id="PF16132">
    <property type="entry name" value="DUF4843"/>
    <property type="match status" value="1"/>
</dbReference>
<dbReference type="KEGG" id="sphe:GFH32_16295"/>
<dbReference type="RefSeq" id="WP_153512612.1">
    <property type="nucleotide sequence ID" value="NZ_CP045652.1"/>
</dbReference>